<evidence type="ECO:0000256" key="1">
    <source>
        <dbReference type="SAM" id="MobiDB-lite"/>
    </source>
</evidence>
<dbReference type="InterPro" id="IPR055933">
    <property type="entry name" value="DUF7511"/>
</dbReference>
<evidence type="ECO:0000259" key="2">
    <source>
        <dbReference type="Pfam" id="PF24351"/>
    </source>
</evidence>
<name>M0MCI9_9EURY</name>
<accession>M0MCI9</accession>
<sequence>MTGLARTTPGDDRSDPSSTPDTRSELSAVVETAENGRRSCTIHPTDATGVDLMSQWITADDDSFVEIGAVE</sequence>
<feature type="region of interest" description="Disordered" evidence="1">
    <location>
        <begin position="1"/>
        <end position="42"/>
    </location>
</feature>
<comment type="caution">
    <text evidence="3">The sequence shown here is derived from an EMBL/GenBank/DDBJ whole genome shotgun (WGS) entry which is preliminary data.</text>
</comment>
<gene>
    <name evidence="3" type="ORF">C447_00930</name>
</gene>
<organism evidence="3 4">
    <name type="scientific">Halococcus hamelinensis 100A6</name>
    <dbReference type="NCBI Taxonomy" id="1132509"/>
    <lineage>
        <taxon>Archaea</taxon>
        <taxon>Methanobacteriati</taxon>
        <taxon>Methanobacteriota</taxon>
        <taxon>Stenosarchaea group</taxon>
        <taxon>Halobacteria</taxon>
        <taxon>Halobacteriales</taxon>
        <taxon>Halococcaceae</taxon>
        <taxon>Halococcus</taxon>
    </lineage>
</organism>
<dbReference type="Pfam" id="PF24351">
    <property type="entry name" value="DUF7511"/>
    <property type="match status" value="1"/>
</dbReference>
<dbReference type="EMBL" id="AOMB01000003">
    <property type="protein sequence ID" value="EMA42110.1"/>
    <property type="molecule type" value="Genomic_DNA"/>
</dbReference>
<proteinExistence type="predicted"/>
<reference evidence="3 4" key="1">
    <citation type="journal article" date="2014" name="PLoS Genet.">
        <title>Phylogenetically driven sequencing of extremely halophilic archaea reveals strategies for static and dynamic osmo-response.</title>
        <authorList>
            <person name="Becker E.A."/>
            <person name="Seitzer P.M."/>
            <person name="Tritt A."/>
            <person name="Larsen D."/>
            <person name="Krusor M."/>
            <person name="Yao A.I."/>
            <person name="Wu D."/>
            <person name="Madern D."/>
            <person name="Eisen J.A."/>
            <person name="Darling A.E."/>
            <person name="Facciotti M.T."/>
        </authorList>
    </citation>
    <scope>NUCLEOTIDE SEQUENCE [LARGE SCALE GENOMIC DNA]</scope>
    <source>
        <strain evidence="3 4">100A6</strain>
    </source>
</reference>
<dbReference type="PATRIC" id="fig|1132509.6.peg.225"/>
<protein>
    <recommendedName>
        <fullName evidence="2">DUF7511 domain-containing protein</fullName>
    </recommendedName>
</protein>
<dbReference type="Proteomes" id="UP000011566">
    <property type="component" value="Unassembled WGS sequence"/>
</dbReference>
<dbReference type="AlphaFoldDB" id="M0MCI9"/>
<keyword evidence="4" id="KW-1185">Reference proteome</keyword>
<evidence type="ECO:0000313" key="3">
    <source>
        <dbReference type="EMBL" id="EMA42110.1"/>
    </source>
</evidence>
<evidence type="ECO:0000313" key="4">
    <source>
        <dbReference type="Proteomes" id="UP000011566"/>
    </source>
</evidence>
<feature type="domain" description="DUF7511" evidence="2">
    <location>
        <begin position="25"/>
        <end position="69"/>
    </location>
</feature>